<dbReference type="InterPro" id="IPR013103">
    <property type="entry name" value="RVT_2"/>
</dbReference>
<evidence type="ECO:0000256" key="2">
    <source>
        <dbReference type="ARBA" id="ARBA00022723"/>
    </source>
</evidence>
<dbReference type="PANTHER" id="PTHR42648">
    <property type="entry name" value="TRANSPOSASE, PUTATIVE-RELATED"/>
    <property type="match status" value="1"/>
</dbReference>
<dbReference type="Proteomes" id="UP001151760">
    <property type="component" value="Unassembled WGS sequence"/>
</dbReference>
<dbReference type="InterPro" id="IPR025724">
    <property type="entry name" value="GAG-pre-integrase_dom"/>
</dbReference>
<sequence>MGENEDHYHDNILDLEAKLKKNVDLMLKLGNSLQGMFMLGPKPLSMYDPQLKHGLGYSNPYTLKQAISQCTKLYLTSSLSNLEISLNVRDTENTLDDASKKLLAIDYQQINALYKDFVPQKELSAEQKYFPSSFIPSDNASNATSSIPASMPSESPLIKQLDKMKICFQTLSELIQMNCKRASIFYTSPKEIQLNDFCQDQVKPIVNELQFYFEFSRKLFQRDIKEMKEAESKLCKIKKQNDFLEDQLVEASFKHEVEISVLINHGCEGNSLHAELEQAKKNSIEIQEGLQAKIKILEKDVQRCQKQRMNAASSVRRPMNKDSHVKNSVLANSKNSEKKVVVYVRKNKQTDNTSANVISNKENVNDVNVGNVAKVVQIILWIVDIGCSKHMTGDRSQLRNLIEKFMGTVRFGNDNFEAITGYGDYIQGNITIYHVYYVEGLGHNLFSVGQFCDGDLEVAFRSKTCYVRNLEGDDLLTGGRESNLYTISIFDMAASSPVCLMSKATSTKSWLWHRRLSHLNFGTINDLTRLDLVDGLPKFKYGKDHLCSACERGKSKKASHPPKLVPSDHSKLELLHMDLCGPMRVASINGKKYILVIVDDYSRYTWVYFLHSKDETPEIIKKFIAQAQLNYKAKVCKIRTDNGTEFKNATLKAHYEKLGIMQQFSTARTPQQNGVVERRNRTLVEAARTMLIFSRLPEFLWAEAVATTCFTQNRSIIHTRHNKTPYELLRGRKPNVEYFHVFGSLCYPTNDRDDLGKMKPKADIGVFIGYSETSRGFRIYNRRTKKIMETIHVKFDELTAMASEHDCLEPVFQRFNNNTSSADTMNTPSKEDLENLFGPMFEEYFEKRSFDTLINSAAQPTQFHEDSSSTSSIIVEEHEAPPIETTSDEQTSPISLSNADEVNQEDYTDFNGNLDFVSYNTSSHEEIASSTAVYGTTNCAEFSTKLQIDSEVCMYALTVSTIESKNIKEAMTDHSWIESMQDELNQFERLQVWELVPHPQGKNTIALKWLWKNKCDAENIMVRNKTRLVAKGYRQEEGIDFEESFSHVARLEDEVYVSQLEGFIDPELPDHVYRLKKSLYGLKQAPCAWYDKLSSFLIEHGFTKGIVDPNLFIRRHREYILLVRVYVDDIIFRSTNPDFSKRFENLMKNNFEMSMMGEPKFFLGLQVHQSPRGIFISQSQYTIKLLKKHGLDECVSMRTPMATERLDADLQDTPTDQTTYRRMIEGIMYLTASRPDIAYATFVCALYQPRPTVKHLKEVKWIFRYLRQSYNMGLWYPKDSEFELIAYSDADHAGCKDDCKSTS</sequence>
<dbReference type="Pfam" id="PF13976">
    <property type="entry name" value="gag_pre-integrs"/>
    <property type="match status" value="1"/>
</dbReference>
<evidence type="ECO:0000313" key="7">
    <source>
        <dbReference type="Proteomes" id="UP001151760"/>
    </source>
</evidence>
<evidence type="ECO:0000313" key="6">
    <source>
        <dbReference type="EMBL" id="GJT50682.1"/>
    </source>
</evidence>
<dbReference type="SUPFAM" id="SSF56672">
    <property type="entry name" value="DNA/RNA polymerases"/>
    <property type="match status" value="1"/>
</dbReference>
<evidence type="ECO:0000259" key="5">
    <source>
        <dbReference type="PROSITE" id="PS50994"/>
    </source>
</evidence>
<dbReference type="InterPro" id="IPR057670">
    <property type="entry name" value="SH3_retrovirus"/>
</dbReference>
<evidence type="ECO:0000256" key="3">
    <source>
        <dbReference type="ARBA" id="ARBA00022750"/>
    </source>
</evidence>
<keyword evidence="2" id="KW-0479">Metal-binding</keyword>
<keyword evidence="4" id="KW-0378">Hydrolase</keyword>
<organism evidence="6 7">
    <name type="scientific">Tanacetum coccineum</name>
    <dbReference type="NCBI Taxonomy" id="301880"/>
    <lineage>
        <taxon>Eukaryota</taxon>
        <taxon>Viridiplantae</taxon>
        <taxon>Streptophyta</taxon>
        <taxon>Embryophyta</taxon>
        <taxon>Tracheophyta</taxon>
        <taxon>Spermatophyta</taxon>
        <taxon>Magnoliopsida</taxon>
        <taxon>eudicotyledons</taxon>
        <taxon>Gunneridae</taxon>
        <taxon>Pentapetalae</taxon>
        <taxon>asterids</taxon>
        <taxon>campanulids</taxon>
        <taxon>Asterales</taxon>
        <taxon>Asteraceae</taxon>
        <taxon>Asteroideae</taxon>
        <taxon>Anthemideae</taxon>
        <taxon>Anthemidinae</taxon>
        <taxon>Tanacetum</taxon>
    </lineage>
</organism>
<name>A0ABQ5EJI8_9ASTR</name>
<dbReference type="Pfam" id="PF25597">
    <property type="entry name" value="SH3_retrovirus"/>
    <property type="match status" value="1"/>
</dbReference>
<reference evidence="6" key="2">
    <citation type="submission" date="2022-01" db="EMBL/GenBank/DDBJ databases">
        <authorList>
            <person name="Yamashiro T."/>
            <person name="Shiraishi A."/>
            <person name="Satake H."/>
            <person name="Nakayama K."/>
        </authorList>
    </citation>
    <scope>NUCLEOTIDE SEQUENCE</scope>
</reference>
<dbReference type="EMBL" id="BQNB010016342">
    <property type="protein sequence ID" value="GJT50682.1"/>
    <property type="molecule type" value="Genomic_DNA"/>
</dbReference>
<dbReference type="InterPro" id="IPR054722">
    <property type="entry name" value="PolX-like_BBD"/>
</dbReference>
<proteinExistence type="predicted"/>
<evidence type="ECO:0000256" key="4">
    <source>
        <dbReference type="ARBA" id="ARBA00022801"/>
    </source>
</evidence>
<comment type="caution">
    <text evidence="6">The sequence shown here is derived from an EMBL/GenBank/DDBJ whole genome shotgun (WGS) entry which is preliminary data.</text>
</comment>
<dbReference type="InterPro" id="IPR039537">
    <property type="entry name" value="Retrotran_Ty1/copia-like"/>
</dbReference>
<dbReference type="Pfam" id="PF22936">
    <property type="entry name" value="Pol_BBD"/>
    <property type="match status" value="1"/>
</dbReference>
<dbReference type="Pfam" id="PF00665">
    <property type="entry name" value="rve"/>
    <property type="match status" value="1"/>
</dbReference>
<dbReference type="InterPro" id="IPR043502">
    <property type="entry name" value="DNA/RNA_pol_sf"/>
</dbReference>
<gene>
    <name evidence="6" type="ORF">Tco_0976839</name>
</gene>
<keyword evidence="3" id="KW-0064">Aspartyl protease</keyword>
<reference evidence="6" key="1">
    <citation type="journal article" date="2022" name="Int. J. Mol. Sci.">
        <title>Draft Genome of Tanacetum Coccineum: Genomic Comparison of Closely Related Tanacetum-Family Plants.</title>
        <authorList>
            <person name="Yamashiro T."/>
            <person name="Shiraishi A."/>
            <person name="Nakayama K."/>
            <person name="Satake H."/>
        </authorList>
    </citation>
    <scope>NUCLEOTIDE SEQUENCE</scope>
</reference>
<evidence type="ECO:0000256" key="1">
    <source>
        <dbReference type="ARBA" id="ARBA00022670"/>
    </source>
</evidence>
<dbReference type="PANTHER" id="PTHR42648:SF18">
    <property type="entry name" value="RETROTRANSPOSON, UNCLASSIFIED-LIKE PROTEIN"/>
    <property type="match status" value="1"/>
</dbReference>
<dbReference type="SUPFAM" id="SSF53098">
    <property type="entry name" value="Ribonuclease H-like"/>
    <property type="match status" value="1"/>
</dbReference>
<dbReference type="PROSITE" id="PS50994">
    <property type="entry name" value="INTEGRASE"/>
    <property type="match status" value="1"/>
</dbReference>
<dbReference type="InterPro" id="IPR001584">
    <property type="entry name" value="Integrase_cat-core"/>
</dbReference>
<dbReference type="InterPro" id="IPR012337">
    <property type="entry name" value="RNaseH-like_sf"/>
</dbReference>
<dbReference type="Pfam" id="PF07727">
    <property type="entry name" value="RVT_2"/>
    <property type="match status" value="1"/>
</dbReference>
<keyword evidence="7" id="KW-1185">Reference proteome</keyword>
<feature type="domain" description="Integrase catalytic" evidence="5">
    <location>
        <begin position="562"/>
        <end position="733"/>
    </location>
</feature>
<dbReference type="Gene3D" id="3.30.420.10">
    <property type="entry name" value="Ribonuclease H-like superfamily/Ribonuclease H"/>
    <property type="match status" value="1"/>
</dbReference>
<keyword evidence="1" id="KW-0645">Protease</keyword>
<dbReference type="InterPro" id="IPR036397">
    <property type="entry name" value="RNaseH_sf"/>
</dbReference>
<accession>A0ABQ5EJI8</accession>
<protein>
    <submittedName>
        <fullName evidence="6">Retrovirus-related pol polyprotein from transposon TNT 1-94</fullName>
    </submittedName>
</protein>